<dbReference type="GO" id="GO:0031505">
    <property type="term" value="P:fungal-type cell wall organization"/>
    <property type="evidence" value="ECO:0007669"/>
    <property type="project" value="InterPro"/>
</dbReference>
<dbReference type="EMBL" id="JAVRQU010000004">
    <property type="protein sequence ID" value="KAK5704084.1"/>
    <property type="molecule type" value="Genomic_DNA"/>
</dbReference>
<feature type="chain" id="PRO_5042894079" evidence="1">
    <location>
        <begin position="17"/>
        <end position="166"/>
    </location>
</feature>
<keyword evidence="1" id="KW-0732">Signal</keyword>
<proteinExistence type="predicted"/>
<evidence type="ECO:0000313" key="2">
    <source>
        <dbReference type="EMBL" id="KAK5704084.1"/>
    </source>
</evidence>
<accession>A0AAN8A4A0</accession>
<dbReference type="AlphaFoldDB" id="A0AAN8A4A0"/>
<dbReference type="Proteomes" id="UP001310594">
    <property type="component" value="Unassembled WGS sequence"/>
</dbReference>
<dbReference type="GO" id="GO:0009277">
    <property type="term" value="C:fungal-type cell wall"/>
    <property type="evidence" value="ECO:0007669"/>
    <property type="project" value="TreeGrafter"/>
</dbReference>
<reference evidence="2" key="1">
    <citation type="submission" date="2023-08" db="EMBL/GenBank/DDBJ databases">
        <title>Black Yeasts Isolated from many extreme environments.</title>
        <authorList>
            <person name="Coleine C."/>
            <person name="Stajich J.E."/>
            <person name="Selbmann L."/>
        </authorList>
    </citation>
    <scope>NUCLEOTIDE SEQUENCE</scope>
    <source>
        <strain evidence="2">CCFEE 5810</strain>
    </source>
</reference>
<dbReference type="PANTHER" id="PTHR35523">
    <property type="entry name" value="CELL WALL PROTEIN SED1"/>
    <property type="match status" value="1"/>
</dbReference>
<comment type="caution">
    <text evidence="2">The sequence shown here is derived from an EMBL/GenBank/DDBJ whole genome shotgun (WGS) entry which is preliminary data.</text>
</comment>
<feature type="signal peptide" evidence="1">
    <location>
        <begin position="1"/>
        <end position="16"/>
    </location>
</feature>
<organism evidence="2 3">
    <name type="scientific">Elasticomyces elasticus</name>
    <dbReference type="NCBI Taxonomy" id="574655"/>
    <lineage>
        <taxon>Eukaryota</taxon>
        <taxon>Fungi</taxon>
        <taxon>Dikarya</taxon>
        <taxon>Ascomycota</taxon>
        <taxon>Pezizomycotina</taxon>
        <taxon>Dothideomycetes</taxon>
        <taxon>Dothideomycetidae</taxon>
        <taxon>Mycosphaerellales</taxon>
        <taxon>Teratosphaeriaceae</taxon>
        <taxon>Elasticomyces</taxon>
    </lineage>
</organism>
<sequence length="166" mass="16198">MRFAIATAALIGAATAQNATTLPPVYVTDVVTAYTTFCPEATEITHAGQTYTVSSATTLTITNCPGGCTITSLSTPVAPVTVSSAIGQPSASTTAVPVAPVPSASSSAPYYPSSNGTVPAPYSSGAASPTGSSSSSTPSPYTGAASKTYFSAGAGFLALFGLVAAL</sequence>
<evidence type="ECO:0000256" key="1">
    <source>
        <dbReference type="SAM" id="SignalP"/>
    </source>
</evidence>
<dbReference type="GO" id="GO:0005199">
    <property type="term" value="F:structural constituent of cell wall"/>
    <property type="evidence" value="ECO:0007669"/>
    <property type="project" value="InterPro"/>
</dbReference>
<dbReference type="PANTHER" id="PTHR35523:SF1">
    <property type="entry name" value="CELL WALL PROTEIN SED1"/>
    <property type="match status" value="1"/>
</dbReference>
<evidence type="ECO:0000313" key="3">
    <source>
        <dbReference type="Proteomes" id="UP001310594"/>
    </source>
</evidence>
<name>A0AAN8A4A0_9PEZI</name>
<dbReference type="InterPro" id="IPR038843">
    <property type="entry name" value="Sed1/Spi1"/>
</dbReference>
<gene>
    <name evidence="2" type="ORF">LTR97_003097</name>
</gene>
<protein>
    <submittedName>
        <fullName evidence="2">Uncharacterized protein</fullName>
    </submittedName>
</protein>